<reference evidence="2 3" key="1">
    <citation type="journal article" date="2014" name="BMC Genomics">
        <title>Comparative genome sequencing reveals chemotype-specific gene clusters in the toxigenic black mold Stachybotrys.</title>
        <authorList>
            <person name="Semeiks J."/>
            <person name="Borek D."/>
            <person name="Otwinowski Z."/>
            <person name="Grishin N.V."/>
        </authorList>
    </citation>
    <scope>NUCLEOTIDE SEQUENCE [LARGE SCALE GENOMIC DNA]</scope>
    <source>
        <strain evidence="3">CBS 109288 / IBT 7711</strain>
    </source>
</reference>
<name>A0A084B7T0_STACB</name>
<feature type="region of interest" description="Disordered" evidence="1">
    <location>
        <begin position="83"/>
        <end position="141"/>
    </location>
</feature>
<proteinExistence type="predicted"/>
<sequence length="156" mass="17126">MERSIARIGDTIRAAVSPTAPPALAPRPSHRGRRCYVEIAFRQEFSPQHLDVQTLRSNSPEQFSWMQYLGGGVARLGGTEAVPAASSRLRPDRSRTPSFSVDVFSSNSSVPPTTASPSTRRRMPDATTASGTETRAARPGRIRLRWTTRSTSSRML</sequence>
<keyword evidence="3" id="KW-1185">Reference proteome</keyword>
<dbReference type="EMBL" id="KL647815">
    <property type="protein sequence ID" value="KEY73609.1"/>
    <property type="molecule type" value="Genomic_DNA"/>
</dbReference>
<evidence type="ECO:0000313" key="2">
    <source>
        <dbReference type="EMBL" id="KEY73609.1"/>
    </source>
</evidence>
<protein>
    <submittedName>
        <fullName evidence="2">Uncharacterized protein</fullName>
    </submittedName>
</protein>
<dbReference type="Proteomes" id="UP000028045">
    <property type="component" value="Unassembled WGS sequence"/>
</dbReference>
<feature type="compositionally biased region" description="Low complexity" evidence="1">
    <location>
        <begin position="97"/>
        <end position="118"/>
    </location>
</feature>
<accession>A0A084B7T0</accession>
<evidence type="ECO:0000256" key="1">
    <source>
        <dbReference type="SAM" id="MobiDB-lite"/>
    </source>
</evidence>
<evidence type="ECO:0000313" key="3">
    <source>
        <dbReference type="Proteomes" id="UP000028045"/>
    </source>
</evidence>
<gene>
    <name evidence="2" type="ORF">S7711_11435</name>
</gene>
<organism evidence="2 3">
    <name type="scientific">Stachybotrys chartarum (strain CBS 109288 / IBT 7711)</name>
    <name type="common">Toxic black mold</name>
    <name type="synonym">Stilbospora chartarum</name>
    <dbReference type="NCBI Taxonomy" id="1280523"/>
    <lineage>
        <taxon>Eukaryota</taxon>
        <taxon>Fungi</taxon>
        <taxon>Dikarya</taxon>
        <taxon>Ascomycota</taxon>
        <taxon>Pezizomycotina</taxon>
        <taxon>Sordariomycetes</taxon>
        <taxon>Hypocreomycetidae</taxon>
        <taxon>Hypocreales</taxon>
        <taxon>Stachybotryaceae</taxon>
        <taxon>Stachybotrys</taxon>
    </lineage>
</organism>
<dbReference type="HOGENOM" id="CLU_1687853_0_0_1"/>
<dbReference type="AlphaFoldDB" id="A0A084B7T0"/>